<protein>
    <recommendedName>
        <fullName evidence="4">AP2/ERF domain-containing protein</fullName>
    </recommendedName>
</protein>
<gene>
    <name evidence="2" type="ORF">E2562_013143</name>
</gene>
<dbReference type="Proteomes" id="UP000479710">
    <property type="component" value="Unassembled WGS sequence"/>
</dbReference>
<accession>A0A6G1F7X6</accession>
<evidence type="ECO:0000313" key="2">
    <source>
        <dbReference type="EMBL" id="KAF0932955.1"/>
    </source>
</evidence>
<sequence length="224" mass="24330">MVDVMTEAWGEGVAPERKFYGAMEAALGEVRPWLCELPTTTNFPVPSLPSPPPPPSRANAAATPGYDESSDEAQLVSLPVSVLRSMLTPPKVEITAKRESKEEDDSTNHTSHHKNPSPDILINDGVRNICSSDSFSQFTSNDVLIPSTDKDMFGGISFGELTPPVMKFDDDCMACISHVPSVDEHQVMSSSFLDDLGDLSIWPEVDGFFSNVSDLFTVEPLPAL</sequence>
<dbReference type="EMBL" id="SPHZ02000001">
    <property type="protein sequence ID" value="KAF0932955.1"/>
    <property type="molecule type" value="Genomic_DNA"/>
</dbReference>
<name>A0A6G1F7X6_9ORYZ</name>
<reference evidence="2 3" key="1">
    <citation type="submission" date="2019-11" db="EMBL/GenBank/DDBJ databases">
        <title>Whole genome sequence of Oryza granulata.</title>
        <authorList>
            <person name="Li W."/>
        </authorList>
    </citation>
    <scope>NUCLEOTIDE SEQUENCE [LARGE SCALE GENOMIC DNA]</scope>
    <source>
        <strain evidence="3">cv. Menghai</strain>
        <tissue evidence="2">Leaf</tissue>
    </source>
</reference>
<keyword evidence="3" id="KW-1185">Reference proteome</keyword>
<feature type="compositionally biased region" description="Pro residues" evidence="1">
    <location>
        <begin position="46"/>
        <end position="56"/>
    </location>
</feature>
<feature type="region of interest" description="Disordered" evidence="1">
    <location>
        <begin position="44"/>
        <end position="70"/>
    </location>
</feature>
<dbReference type="AlphaFoldDB" id="A0A6G1F7X6"/>
<evidence type="ECO:0000313" key="3">
    <source>
        <dbReference type="Proteomes" id="UP000479710"/>
    </source>
</evidence>
<comment type="caution">
    <text evidence="2">The sequence shown here is derived from an EMBL/GenBank/DDBJ whole genome shotgun (WGS) entry which is preliminary data.</text>
</comment>
<organism evidence="2 3">
    <name type="scientific">Oryza meyeriana var. granulata</name>
    <dbReference type="NCBI Taxonomy" id="110450"/>
    <lineage>
        <taxon>Eukaryota</taxon>
        <taxon>Viridiplantae</taxon>
        <taxon>Streptophyta</taxon>
        <taxon>Embryophyta</taxon>
        <taxon>Tracheophyta</taxon>
        <taxon>Spermatophyta</taxon>
        <taxon>Magnoliopsida</taxon>
        <taxon>Liliopsida</taxon>
        <taxon>Poales</taxon>
        <taxon>Poaceae</taxon>
        <taxon>BOP clade</taxon>
        <taxon>Oryzoideae</taxon>
        <taxon>Oryzeae</taxon>
        <taxon>Oryzinae</taxon>
        <taxon>Oryza</taxon>
        <taxon>Oryza meyeriana</taxon>
    </lineage>
</organism>
<evidence type="ECO:0008006" key="4">
    <source>
        <dbReference type="Google" id="ProtNLM"/>
    </source>
</evidence>
<evidence type="ECO:0000256" key="1">
    <source>
        <dbReference type="SAM" id="MobiDB-lite"/>
    </source>
</evidence>
<feature type="region of interest" description="Disordered" evidence="1">
    <location>
        <begin position="89"/>
        <end position="121"/>
    </location>
</feature>
<proteinExistence type="predicted"/>